<feature type="non-terminal residue" evidence="2">
    <location>
        <position position="1"/>
    </location>
</feature>
<accession>A0AAU9XI51</accession>
<sequence>QWEKSEQKTKIMETVELEGASSSEFHPISSTSESPQNQGELKKGKQKTKIVEREKMKDTSPLTVKSTTGHGKELIGKAQGRKGMLPLLRSSKSRDVEELHMKLQIMKVTRRQYKMKR</sequence>
<protein>
    <submittedName>
        <fullName evidence="2">Uncharacterized protein</fullName>
    </submittedName>
</protein>
<dbReference type="AlphaFoldDB" id="A0AAU9XI51"/>
<feature type="region of interest" description="Disordered" evidence="1">
    <location>
        <begin position="1"/>
        <end position="84"/>
    </location>
</feature>
<evidence type="ECO:0000313" key="3">
    <source>
        <dbReference type="Proteomes" id="UP001159428"/>
    </source>
</evidence>
<evidence type="ECO:0000256" key="1">
    <source>
        <dbReference type="SAM" id="MobiDB-lite"/>
    </source>
</evidence>
<keyword evidence="3" id="KW-1185">Reference proteome</keyword>
<evidence type="ECO:0000313" key="2">
    <source>
        <dbReference type="EMBL" id="CAH3146702.1"/>
    </source>
</evidence>
<feature type="compositionally biased region" description="Basic and acidic residues" evidence="1">
    <location>
        <begin position="1"/>
        <end position="13"/>
    </location>
</feature>
<feature type="compositionally biased region" description="Polar residues" evidence="1">
    <location>
        <begin position="20"/>
        <end position="39"/>
    </location>
</feature>
<proteinExistence type="predicted"/>
<organism evidence="2 3">
    <name type="scientific">Pocillopora meandrina</name>
    <dbReference type="NCBI Taxonomy" id="46732"/>
    <lineage>
        <taxon>Eukaryota</taxon>
        <taxon>Metazoa</taxon>
        <taxon>Cnidaria</taxon>
        <taxon>Anthozoa</taxon>
        <taxon>Hexacorallia</taxon>
        <taxon>Scleractinia</taxon>
        <taxon>Astrocoeniina</taxon>
        <taxon>Pocilloporidae</taxon>
        <taxon>Pocillopora</taxon>
    </lineage>
</organism>
<feature type="compositionally biased region" description="Polar residues" evidence="1">
    <location>
        <begin position="60"/>
        <end position="69"/>
    </location>
</feature>
<gene>
    <name evidence="2" type="ORF">PMEA_00023247</name>
</gene>
<feature type="non-terminal residue" evidence="2">
    <location>
        <position position="117"/>
    </location>
</feature>
<reference evidence="2 3" key="1">
    <citation type="submission" date="2022-05" db="EMBL/GenBank/DDBJ databases">
        <authorList>
            <consortium name="Genoscope - CEA"/>
            <person name="William W."/>
        </authorList>
    </citation>
    <scope>NUCLEOTIDE SEQUENCE [LARGE SCALE GENOMIC DNA]</scope>
</reference>
<comment type="caution">
    <text evidence="2">The sequence shown here is derived from an EMBL/GenBank/DDBJ whole genome shotgun (WGS) entry which is preliminary data.</text>
</comment>
<dbReference type="Proteomes" id="UP001159428">
    <property type="component" value="Unassembled WGS sequence"/>
</dbReference>
<name>A0AAU9XI51_9CNID</name>
<dbReference type="EMBL" id="CALNXJ010000042">
    <property type="protein sequence ID" value="CAH3146702.1"/>
    <property type="molecule type" value="Genomic_DNA"/>
</dbReference>
<feature type="compositionally biased region" description="Basic and acidic residues" evidence="1">
    <location>
        <begin position="49"/>
        <end position="58"/>
    </location>
</feature>